<dbReference type="NCBIfam" id="TIGR01163">
    <property type="entry name" value="rpe"/>
    <property type="match status" value="1"/>
</dbReference>
<feature type="binding site" evidence="10">
    <location>
        <begin position="174"/>
        <end position="176"/>
    </location>
    <ligand>
        <name>substrate</name>
    </ligand>
</feature>
<evidence type="ECO:0000256" key="9">
    <source>
        <dbReference type="ARBA" id="ARBA00023235"/>
    </source>
</evidence>
<comment type="cofactor">
    <cofactor evidence="10">
        <name>a divalent metal cation</name>
        <dbReference type="ChEBI" id="CHEBI:60240"/>
    </cofactor>
    <text evidence="10">Binds 1 divalent metal cation per subunit.</text>
</comment>
<comment type="cofactor">
    <cofactor evidence="4">
        <name>Zn(2+)</name>
        <dbReference type="ChEBI" id="CHEBI:29105"/>
    </cofactor>
</comment>
<feature type="active site" description="Proton acceptor" evidence="10">
    <location>
        <position position="34"/>
    </location>
</feature>
<dbReference type="InterPro" id="IPR013785">
    <property type="entry name" value="Aldolase_TIM"/>
</dbReference>
<evidence type="ECO:0000256" key="4">
    <source>
        <dbReference type="ARBA" id="ARBA00001947"/>
    </source>
</evidence>
<evidence type="ECO:0000313" key="13">
    <source>
        <dbReference type="Proteomes" id="UP000621540"/>
    </source>
</evidence>
<feature type="binding site" evidence="10">
    <location>
        <begin position="141"/>
        <end position="144"/>
    </location>
    <ligand>
        <name>substrate</name>
    </ligand>
</feature>
<feature type="binding site" evidence="10">
    <location>
        <position position="174"/>
    </location>
    <ligand>
        <name>a divalent metal cation</name>
        <dbReference type="ChEBI" id="CHEBI:60240"/>
    </ligand>
</feature>
<evidence type="ECO:0000256" key="1">
    <source>
        <dbReference type="ARBA" id="ARBA00001782"/>
    </source>
</evidence>
<organism evidence="12 13">
    <name type="scientific">Roseburia yibonii</name>
    <dbReference type="NCBI Taxonomy" id="2763063"/>
    <lineage>
        <taxon>Bacteria</taxon>
        <taxon>Bacillati</taxon>
        <taxon>Bacillota</taxon>
        <taxon>Clostridia</taxon>
        <taxon>Lachnospirales</taxon>
        <taxon>Lachnospiraceae</taxon>
        <taxon>Roseburia</taxon>
    </lineage>
</organism>
<keyword evidence="8 10" id="KW-0479">Metal-binding</keyword>
<evidence type="ECO:0000256" key="10">
    <source>
        <dbReference type="HAMAP-Rule" id="MF_02227"/>
    </source>
</evidence>
<name>A0ABR7I6V1_9FIRM</name>
<reference evidence="12 13" key="1">
    <citation type="submission" date="2020-08" db="EMBL/GenBank/DDBJ databases">
        <title>Genome public.</title>
        <authorList>
            <person name="Liu C."/>
            <person name="Sun Q."/>
        </authorList>
    </citation>
    <scope>NUCLEOTIDE SEQUENCE [LARGE SCALE GENOMIC DNA]</scope>
    <source>
        <strain evidence="12 13">BX0805</strain>
    </source>
</reference>
<evidence type="ECO:0000256" key="7">
    <source>
        <dbReference type="ARBA" id="ARBA00013188"/>
    </source>
</evidence>
<comment type="cofactor">
    <cofactor evidence="3">
        <name>Co(2+)</name>
        <dbReference type="ChEBI" id="CHEBI:48828"/>
    </cofactor>
</comment>
<sequence>MNCLSPSILSADFANLGDQVRLLDECGAQYVHIDVMDGSFVPSISFGFPIIKSIRGLTDRIFDVHLMIDEPIRYIDEFVACGADLITVHAESCAHLDRTIQAIRDKGILCGVALNPATPLSAIEYVLPNIDMVLIMTVNPGFGGQKFIPYTLDKVRDLKRMIDKKGLKTDIEVDGGINLENVERVMDAGANIIVAGSAVFHGDISENVSCFLEKMREV</sequence>
<comment type="similarity">
    <text evidence="6 10 11">Belongs to the ribulose-phosphate 3-epimerase family.</text>
</comment>
<proteinExistence type="inferred from homology"/>
<keyword evidence="10 11" id="KW-0119">Carbohydrate metabolism</keyword>
<dbReference type="InterPro" id="IPR026019">
    <property type="entry name" value="Ribul_P_3_epim"/>
</dbReference>
<evidence type="ECO:0000256" key="6">
    <source>
        <dbReference type="ARBA" id="ARBA00009541"/>
    </source>
</evidence>
<dbReference type="Proteomes" id="UP000621540">
    <property type="component" value="Unassembled WGS sequence"/>
</dbReference>
<dbReference type="NCBIfam" id="NF004076">
    <property type="entry name" value="PRK05581.1-4"/>
    <property type="match status" value="1"/>
</dbReference>
<protein>
    <recommendedName>
        <fullName evidence="7 10">Ribulose-phosphate 3-epimerase</fullName>
        <ecNumber evidence="7 10">5.1.3.1</ecNumber>
    </recommendedName>
</protein>
<comment type="caution">
    <text evidence="12">The sequence shown here is derived from an EMBL/GenBank/DDBJ whole genome shotgun (WGS) entry which is preliminary data.</text>
</comment>
<dbReference type="HAMAP" id="MF_02227">
    <property type="entry name" value="RPE"/>
    <property type="match status" value="1"/>
</dbReference>
<comment type="cofactor">
    <cofactor evidence="2">
        <name>Mn(2+)</name>
        <dbReference type="ChEBI" id="CHEBI:29035"/>
    </cofactor>
</comment>
<feature type="binding site" evidence="10">
    <location>
        <position position="32"/>
    </location>
    <ligand>
        <name>a divalent metal cation</name>
        <dbReference type="ChEBI" id="CHEBI:60240"/>
    </ligand>
</feature>
<comment type="function">
    <text evidence="10">Catalyzes the reversible epimerization of D-ribulose 5-phosphate to D-xylulose 5-phosphate.</text>
</comment>
<feature type="binding site" evidence="10">
    <location>
        <position position="65"/>
    </location>
    <ligand>
        <name>a divalent metal cation</name>
        <dbReference type="ChEBI" id="CHEBI:60240"/>
    </ligand>
</feature>
<comment type="cofactor">
    <cofactor evidence="5">
        <name>Fe(2+)</name>
        <dbReference type="ChEBI" id="CHEBI:29033"/>
    </cofactor>
</comment>
<feature type="binding site" evidence="10">
    <location>
        <position position="65"/>
    </location>
    <ligand>
        <name>substrate</name>
    </ligand>
</feature>
<feature type="binding site" evidence="10">
    <location>
        <begin position="196"/>
        <end position="197"/>
    </location>
    <ligand>
        <name>substrate</name>
    </ligand>
</feature>
<evidence type="ECO:0000256" key="2">
    <source>
        <dbReference type="ARBA" id="ARBA00001936"/>
    </source>
</evidence>
<feature type="active site" description="Proton donor" evidence="10">
    <location>
        <position position="174"/>
    </location>
</feature>
<dbReference type="RefSeq" id="WP_022515213.1">
    <property type="nucleotide sequence ID" value="NZ_JACOQH010000001.1"/>
</dbReference>
<dbReference type="Pfam" id="PF00834">
    <property type="entry name" value="Ribul_P_3_epim"/>
    <property type="match status" value="1"/>
</dbReference>
<evidence type="ECO:0000256" key="8">
    <source>
        <dbReference type="ARBA" id="ARBA00022723"/>
    </source>
</evidence>
<accession>A0ABR7I6V1</accession>
<dbReference type="PANTHER" id="PTHR11749">
    <property type="entry name" value="RIBULOSE-5-PHOSPHATE-3-EPIMERASE"/>
    <property type="match status" value="1"/>
</dbReference>
<evidence type="ECO:0000256" key="11">
    <source>
        <dbReference type="PIRNR" id="PIRNR001461"/>
    </source>
</evidence>
<comment type="pathway">
    <text evidence="10">Carbohydrate degradation.</text>
</comment>
<dbReference type="EC" id="5.1.3.1" evidence="7 10"/>
<feature type="binding site" evidence="10">
    <location>
        <position position="7"/>
    </location>
    <ligand>
        <name>substrate</name>
    </ligand>
</feature>
<dbReference type="PROSITE" id="PS01086">
    <property type="entry name" value="RIBUL_P_3_EPIMER_2"/>
    <property type="match status" value="1"/>
</dbReference>
<keyword evidence="9 10" id="KW-0413">Isomerase</keyword>
<dbReference type="EMBL" id="JACOQH010000001">
    <property type="protein sequence ID" value="MBC5752630.1"/>
    <property type="molecule type" value="Genomic_DNA"/>
</dbReference>
<dbReference type="CDD" id="cd00429">
    <property type="entry name" value="RPE"/>
    <property type="match status" value="1"/>
</dbReference>
<comment type="catalytic activity">
    <reaction evidence="1 10 11">
        <text>D-ribulose 5-phosphate = D-xylulose 5-phosphate</text>
        <dbReference type="Rhea" id="RHEA:13677"/>
        <dbReference type="ChEBI" id="CHEBI:57737"/>
        <dbReference type="ChEBI" id="CHEBI:58121"/>
        <dbReference type="EC" id="5.1.3.1"/>
    </reaction>
</comment>
<evidence type="ECO:0000256" key="3">
    <source>
        <dbReference type="ARBA" id="ARBA00001941"/>
    </source>
</evidence>
<dbReference type="InterPro" id="IPR000056">
    <property type="entry name" value="Ribul_P_3_epim-like"/>
</dbReference>
<evidence type="ECO:0000313" key="12">
    <source>
        <dbReference type="EMBL" id="MBC5752630.1"/>
    </source>
</evidence>
<keyword evidence="13" id="KW-1185">Reference proteome</keyword>
<dbReference type="GO" id="GO:0004750">
    <property type="term" value="F:D-ribulose-phosphate 3-epimerase activity"/>
    <property type="evidence" value="ECO:0007669"/>
    <property type="project" value="UniProtKB-EC"/>
</dbReference>
<dbReference type="PIRSF" id="PIRSF001461">
    <property type="entry name" value="RPE"/>
    <property type="match status" value="1"/>
</dbReference>
<dbReference type="SUPFAM" id="SSF51366">
    <property type="entry name" value="Ribulose-phoshate binding barrel"/>
    <property type="match status" value="1"/>
</dbReference>
<evidence type="ECO:0000256" key="5">
    <source>
        <dbReference type="ARBA" id="ARBA00001954"/>
    </source>
</evidence>
<feature type="binding site" evidence="10">
    <location>
        <position position="34"/>
    </location>
    <ligand>
        <name>a divalent metal cation</name>
        <dbReference type="ChEBI" id="CHEBI:60240"/>
    </ligand>
</feature>
<dbReference type="Gene3D" id="3.20.20.70">
    <property type="entry name" value="Aldolase class I"/>
    <property type="match status" value="1"/>
</dbReference>
<gene>
    <name evidence="10" type="primary">rpe</name>
    <name evidence="12" type="ORF">H8Z76_01080</name>
</gene>
<dbReference type="InterPro" id="IPR011060">
    <property type="entry name" value="RibuloseP-bd_barrel"/>
</dbReference>